<organism evidence="2 3">
    <name type="scientific">Tritrichomonas musculus</name>
    <dbReference type="NCBI Taxonomy" id="1915356"/>
    <lineage>
        <taxon>Eukaryota</taxon>
        <taxon>Metamonada</taxon>
        <taxon>Parabasalia</taxon>
        <taxon>Tritrichomonadida</taxon>
        <taxon>Tritrichomonadidae</taxon>
        <taxon>Tritrichomonas</taxon>
    </lineage>
</organism>
<dbReference type="EMBL" id="JAPFFF010000015">
    <property type="protein sequence ID" value="KAK8866600.1"/>
    <property type="molecule type" value="Genomic_DNA"/>
</dbReference>
<dbReference type="PROSITE" id="PS50056">
    <property type="entry name" value="TYR_PHOSPHATASE_2"/>
    <property type="match status" value="1"/>
</dbReference>
<gene>
    <name evidence="2" type="ORF">M9Y10_009565</name>
</gene>
<dbReference type="InterPro" id="IPR000387">
    <property type="entry name" value="Tyr_Pase_dom"/>
</dbReference>
<dbReference type="SUPFAM" id="SSF52799">
    <property type="entry name" value="(Phosphotyrosine protein) phosphatases II"/>
    <property type="match status" value="1"/>
</dbReference>
<name>A0ABR2INP5_9EUKA</name>
<dbReference type="PANTHER" id="PTHR10367">
    <property type="entry name" value="MRNA-CAPPING ENZYME"/>
    <property type="match status" value="1"/>
</dbReference>
<dbReference type="InterPro" id="IPR029021">
    <property type="entry name" value="Prot-tyrosine_phosphatase-like"/>
</dbReference>
<evidence type="ECO:0000313" key="3">
    <source>
        <dbReference type="Proteomes" id="UP001470230"/>
    </source>
</evidence>
<dbReference type="Proteomes" id="UP001470230">
    <property type="component" value="Unassembled WGS sequence"/>
</dbReference>
<feature type="domain" description="Tyrosine specific protein phosphatases" evidence="1">
    <location>
        <begin position="121"/>
        <end position="188"/>
    </location>
</feature>
<keyword evidence="3" id="KW-1185">Reference proteome</keyword>
<proteinExistence type="predicted"/>
<reference evidence="2 3" key="1">
    <citation type="submission" date="2024-04" db="EMBL/GenBank/DDBJ databases">
        <title>Tritrichomonas musculus Genome.</title>
        <authorList>
            <person name="Alves-Ferreira E."/>
            <person name="Grigg M."/>
            <person name="Lorenzi H."/>
            <person name="Galac M."/>
        </authorList>
    </citation>
    <scope>NUCLEOTIDE SEQUENCE [LARGE SCALE GENOMIC DNA]</scope>
    <source>
        <strain evidence="2 3">EAF2021</strain>
    </source>
</reference>
<dbReference type="InterPro" id="IPR051029">
    <property type="entry name" value="mRNA_Capping_Enz/RNA_Phosphat"/>
</dbReference>
<evidence type="ECO:0000313" key="2">
    <source>
        <dbReference type="EMBL" id="KAK8866600.1"/>
    </source>
</evidence>
<accession>A0ABR2INP5</accession>
<dbReference type="PANTHER" id="PTHR10367:SF17">
    <property type="entry name" value="MRNA-CAPPING ENZYME"/>
    <property type="match status" value="1"/>
</dbReference>
<evidence type="ECO:0000259" key="1">
    <source>
        <dbReference type="PROSITE" id="PS50056"/>
    </source>
</evidence>
<comment type="caution">
    <text evidence="2">The sequence shown here is derived from an EMBL/GenBank/DDBJ whole genome shotgun (WGS) entry which is preliminary data.</text>
</comment>
<protein>
    <submittedName>
        <fullName evidence="2">Dcp1p-Dcp2p decapping enzyme complex alpha subunit</fullName>
    </submittedName>
</protein>
<dbReference type="Gene3D" id="3.90.190.10">
    <property type="entry name" value="Protein tyrosine phosphatase superfamily"/>
    <property type="match status" value="1"/>
</dbReference>
<sequence length="584" mass="68443">MSKPILPPEKSMFIPKYWLSDHSSIGKMFKVPGDDEIYFIALKSPLSERINSLFPENKRWGPKETMKKIDEMIDKSSISKWIFYAIELGNEVNPPNDEWDRLNIEHFYCPISRDYLRQEIDSFINLITSNNRKSYHNLFIVSCNDGHDRCGVAISMFLMRSYDLELSVAYNLFKQHREPGIYSKSAIKFLSMYKSKNDQETITNTKRDNEFEIQNIHDEDINLKIDRLPNFRHFGCDPVTRNRDIGSYNSLLSRSASKDSFTHSPDYDSPKPIIEYLEFNQISSNTFDDNNQTLSLTPECLNEIQNKVYRCSFVPSGIFVYLLAIEPNYLIVNYGFNNYWSIPSHLKCKLPLICTAYAIETSSHIEFFITDLLQYQTETFEKMDLDDRIAMIYFDILPNLILSKRAHVTLRYRPMGRMTELVKLYEFLNSKDYKDRYNFQTDGLAFIQRKWAPGKFIYVPINIYAHLLFLMNATDIAILYARSDDNKTIIPVKYFKFTKKEKLGGLHEKVIKFNIVEPNNPNSKWKPIAICKNRSPDYFSYVKAMLKSAINEKNESELLKTIEDTVKKGIEEQKKTKNKPKPKK</sequence>